<dbReference type="AlphaFoldDB" id="A0A1I3K236"/>
<keyword evidence="3" id="KW-1185">Reference proteome</keyword>
<protein>
    <recommendedName>
        <fullName evidence="4">Hemolysin-type calcium-binding repeat-containing protein</fullName>
    </recommendedName>
</protein>
<dbReference type="Proteomes" id="UP000199630">
    <property type="component" value="Unassembled WGS sequence"/>
</dbReference>
<dbReference type="STRING" id="588602.SAMN04487991_0548"/>
<reference evidence="3" key="1">
    <citation type="submission" date="2016-10" db="EMBL/GenBank/DDBJ databases">
        <authorList>
            <person name="Varghese N."/>
            <person name="Submissions S."/>
        </authorList>
    </citation>
    <scope>NUCLEOTIDE SEQUENCE [LARGE SCALE GENOMIC DNA]</scope>
    <source>
        <strain evidence="3">DSM 26471</strain>
    </source>
</reference>
<evidence type="ECO:0000256" key="1">
    <source>
        <dbReference type="SAM" id="MobiDB-lite"/>
    </source>
</evidence>
<dbReference type="InterPro" id="IPR001343">
    <property type="entry name" value="Hemolysn_Ca-bd"/>
</dbReference>
<dbReference type="EMBL" id="FORH01000001">
    <property type="protein sequence ID" value="SFI66577.1"/>
    <property type="molecule type" value="Genomic_DNA"/>
</dbReference>
<dbReference type="InterPro" id="IPR011049">
    <property type="entry name" value="Serralysin-like_metalloprot_C"/>
</dbReference>
<feature type="region of interest" description="Disordered" evidence="1">
    <location>
        <begin position="252"/>
        <end position="287"/>
    </location>
</feature>
<gene>
    <name evidence="2" type="ORF">SAMN04487991_0548</name>
</gene>
<evidence type="ECO:0000313" key="2">
    <source>
        <dbReference type="EMBL" id="SFI66577.1"/>
    </source>
</evidence>
<organism evidence="2 3">
    <name type="scientific">Celeribacter neptunius</name>
    <dbReference type="NCBI Taxonomy" id="588602"/>
    <lineage>
        <taxon>Bacteria</taxon>
        <taxon>Pseudomonadati</taxon>
        <taxon>Pseudomonadota</taxon>
        <taxon>Alphaproteobacteria</taxon>
        <taxon>Rhodobacterales</taxon>
        <taxon>Roseobacteraceae</taxon>
        <taxon>Celeribacter</taxon>
    </lineage>
</organism>
<dbReference type="RefSeq" id="WP_090056884.1">
    <property type="nucleotide sequence ID" value="NZ_FORH01000001.1"/>
</dbReference>
<dbReference type="SUPFAM" id="SSF51120">
    <property type="entry name" value="beta-Roll"/>
    <property type="match status" value="2"/>
</dbReference>
<dbReference type="OrthoDB" id="7860760at2"/>
<accession>A0A1I3K236</accession>
<sequence length="685" mass="73411">MTLYVDLTSFAPSNFIYGTASGDKIFGTDGDDYIVAGAGKDFWVAGGAGADMFEVNYGDQVVRIADFVVGEDHIALADISVLDGATFEQDGDRFDITLRDSTLIRVDGVTAADIGELFAFRSDVVGGDATPEAGTFDPLDTTALNVITGTEDRDKIIGTCDDDYIIAGQGQDFWVTGGAGRDTFEVNYGDDIVRIADFVTGDDHIALADSTVLDGATFEQDGDRFDITLDDGTLIRVDGATETDLADMFVFRSDAPAPTDPTPTDPTPTDPTPTDPAPTDPAPGDAAPELKVVVFGGQSLAFGATGRDWVTTEPVYDNSLMLDFDDPANGARGWDAEAVDVDTFNGFTQRYEVAQETPATGTMNVLAAANPDTTFVSLHYGQAGKSLDYIRENTLDGLYTQLELLKAQADAEGYAINNVIELAWIQGQSGSLGDYSDTLSAHQDEVEAFVKDLFGAEFEVEFYASITRGFGGKVTTGEQFDAIMDDPEIHLGTTEVVFNSQYPAQGDPWNAHLSGEGYYMMGAQIASHIMANMAGDPLAPIAVEAVEEVAPSTYRIHFSGVQGGLMENPGVYADDDFIGAPDNFGIDVYRANNGQLEGDIIESRIVDADTIEFVFSEDLSGDYRLWVGRSESDGWMVDGRGAGYGGTTLYDSGQIYSAVDPGNGFDLQTAELAEFVPQQYFDFTV</sequence>
<evidence type="ECO:0008006" key="4">
    <source>
        <dbReference type="Google" id="ProtNLM"/>
    </source>
</evidence>
<name>A0A1I3K236_9RHOB</name>
<proteinExistence type="predicted"/>
<dbReference type="GO" id="GO:0005509">
    <property type="term" value="F:calcium ion binding"/>
    <property type="evidence" value="ECO:0007669"/>
    <property type="project" value="InterPro"/>
</dbReference>
<evidence type="ECO:0000313" key="3">
    <source>
        <dbReference type="Proteomes" id="UP000199630"/>
    </source>
</evidence>
<feature type="compositionally biased region" description="Pro residues" evidence="1">
    <location>
        <begin position="258"/>
        <end position="281"/>
    </location>
</feature>
<dbReference type="Gene3D" id="2.150.10.10">
    <property type="entry name" value="Serralysin-like metalloprotease, C-terminal"/>
    <property type="match status" value="1"/>
</dbReference>
<dbReference type="Pfam" id="PF00353">
    <property type="entry name" value="HemolysinCabind"/>
    <property type="match status" value="3"/>
</dbReference>